<dbReference type="Proteomes" id="UP000317365">
    <property type="component" value="Chromosome"/>
</dbReference>
<keyword evidence="2" id="KW-0732">Signal</keyword>
<feature type="chain" id="PRO_5021878287" description="DUF4124 domain-containing protein" evidence="2">
    <location>
        <begin position="22"/>
        <end position="146"/>
    </location>
</feature>
<protein>
    <recommendedName>
        <fullName evidence="5">DUF4124 domain-containing protein</fullName>
    </recommendedName>
</protein>
<dbReference type="KEGG" id="rhg:EXZ61_01895"/>
<dbReference type="EMBL" id="CP036282">
    <property type="protein sequence ID" value="QDL53017.1"/>
    <property type="molecule type" value="Genomic_DNA"/>
</dbReference>
<gene>
    <name evidence="3" type="ORF">EXZ61_01895</name>
</gene>
<proteinExistence type="predicted"/>
<keyword evidence="4" id="KW-1185">Reference proteome</keyword>
<reference evidence="4" key="2">
    <citation type="journal article" date="2020" name="Int. J. Syst. Evol. Microbiol.">
        <title>Genomic insights into a novel species Rhodoferax aquaticus sp. nov., isolated from freshwater.</title>
        <authorList>
            <person name="Li T."/>
            <person name="Zhuo Y."/>
            <person name="Jin C.Z."/>
            <person name="Wu X."/>
            <person name="Ko S.R."/>
            <person name="Jin F.J."/>
            <person name="Ahn C.Y."/>
            <person name="Oh H.M."/>
            <person name="Lee H.G."/>
            <person name="Jin L."/>
        </authorList>
    </citation>
    <scope>NUCLEOTIDE SEQUENCE [LARGE SCALE GENOMIC DNA]</scope>
    <source>
        <strain evidence="4">Gr-4</strain>
    </source>
</reference>
<dbReference type="RefSeq" id="WP_142808484.1">
    <property type="nucleotide sequence ID" value="NZ_CP036282.1"/>
</dbReference>
<dbReference type="AlphaFoldDB" id="A0A515EK29"/>
<evidence type="ECO:0000256" key="2">
    <source>
        <dbReference type="SAM" id="SignalP"/>
    </source>
</evidence>
<name>A0A515EK29_9BURK</name>
<accession>A0A515EK29</accession>
<evidence type="ECO:0000256" key="1">
    <source>
        <dbReference type="SAM" id="MobiDB-lite"/>
    </source>
</evidence>
<feature type="signal peptide" evidence="2">
    <location>
        <begin position="1"/>
        <end position="21"/>
    </location>
</feature>
<organism evidence="3 4">
    <name type="scientific">Rhodoferax aquaticus</name>
    <dbReference type="NCBI Taxonomy" id="2527691"/>
    <lineage>
        <taxon>Bacteria</taxon>
        <taxon>Pseudomonadati</taxon>
        <taxon>Pseudomonadota</taxon>
        <taxon>Betaproteobacteria</taxon>
        <taxon>Burkholderiales</taxon>
        <taxon>Comamonadaceae</taxon>
        <taxon>Rhodoferax</taxon>
    </lineage>
</organism>
<evidence type="ECO:0000313" key="4">
    <source>
        <dbReference type="Proteomes" id="UP000317365"/>
    </source>
</evidence>
<feature type="region of interest" description="Disordered" evidence="1">
    <location>
        <begin position="102"/>
        <end position="132"/>
    </location>
</feature>
<evidence type="ECO:0008006" key="5">
    <source>
        <dbReference type="Google" id="ProtNLM"/>
    </source>
</evidence>
<sequence>MTLKHLLALFAALLLASVAWRYHDAPWLTQWLRPAAPPVPIVFDNGTVRQKGPVVADPDQGAPPGVMRKCQSAKEVTYTDTPCPKGSQEMAVGGNVTVVAATKPPPKPAAVQPEAKDSRPKTLMDVLDPTDMQKLKDKHMEKVINP</sequence>
<reference evidence="4" key="1">
    <citation type="submission" date="2019-02" db="EMBL/GenBank/DDBJ databases">
        <title>Complete genome sequence of Rhodoferax sp. Gr-4.</title>
        <authorList>
            <person name="Jin L."/>
        </authorList>
    </citation>
    <scope>NUCLEOTIDE SEQUENCE [LARGE SCALE GENOMIC DNA]</scope>
    <source>
        <strain evidence="4">Gr-4</strain>
    </source>
</reference>
<evidence type="ECO:0000313" key="3">
    <source>
        <dbReference type="EMBL" id="QDL53017.1"/>
    </source>
</evidence>